<accession>A0AAN7W0Y4</accession>
<dbReference type="PANTHER" id="PTHR38167:SF1">
    <property type="entry name" value="C2H2-TYPE DOMAIN-CONTAINING PROTEIN"/>
    <property type="match status" value="1"/>
</dbReference>
<feature type="region of interest" description="Disordered" evidence="1">
    <location>
        <begin position="93"/>
        <end position="119"/>
    </location>
</feature>
<reference evidence="2" key="1">
    <citation type="submission" date="2023-08" db="EMBL/GenBank/DDBJ databases">
        <title>Black Yeasts Isolated from many extreme environments.</title>
        <authorList>
            <person name="Coleine C."/>
            <person name="Stajich J.E."/>
            <person name="Selbmann L."/>
        </authorList>
    </citation>
    <scope>NUCLEOTIDE SEQUENCE</scope>
    <source>
        <strain evidence="2">CCFEE 5810</strain>
    </source>
</reference>
<comment type="caution">
    <text evidence="2">The sequence shown here is derived from an EMBL/GenBank/DDBJ whole genome shotgun (WGS) entry which is preliminary data.</text>
</comment>
<protein>
    <submittedName>
        <fullName evidence="2">Uncharacterized protein</fullName>
    </submittedName>
</protein>
<evidence type="ECO:0000256" key="1">
    <source>
        <dbReference type="SAM" id="MobiDB-lite"/>
    </source>
</evidence>
<dbReference type="AlphaFoldDB" id="A0AAN7W0Y4"/>
<dbReference type="Proteomes" id="UP001310594">
    <property type="component" value="Unassembled WGS sequence"/>
</dbReference>
<evidence type="ECO:0000313" key="2">
    <source>
        <dbReference type="EMBL" id="KAK5693509.1"/>
    </source>
</evidence>
<name>A0AAN7W0Y4_9PEZI</name>
<dbReference type="EMBL" id="JAVRQU010000017">
    <property type="protein sequence ID" value="KAK5693509.1"/>
    <property type="molecule type" value="Genomic_DNA"/>
</dbReference>
<feature type="region of interest" description="Disordered" evidence="1">
    <location>
        <begin position="191"/>
        <end position="211"/>
    </location>
</feature>
<gene>
    <name evidence="2" type="ORF">LTR97_010078</name>
</gene>
<sequence>MSSRTVTVHVNGVPIVTVANHFEPNTTSMTQELASNPRPDLKRKQPHVWPAAIIVPKQYKALDEAIANADPDHLRKIVRAVCLLSPDGHQIASQSLLDPRSNPEAATARVASPPTGQRSVRAVKQIEAPPAAKANASARAHHTGEKEVDYASEIWADHDNRCHVYPEALVNDPDYAWGMRWSCCGRSGDEEVCSGGNARQRVGSSKKARVV</sequence>
<organism evidence="2 3">
    <name type="scientific">Elasticomyces elasticus</name>
    <dbReference type="NCBI Taxonomy" id="574655"/>
    <lineage>
        <taxon>Eukaryota</taxon>
        <taxon>Fungi</taxon>
        <taxon>Dikarya</taxon>
        <taxon>Ascomycota</taxon>
        <taxon>Pezizomycotina</taxon>
        <taxon>Dothideomycetes</taxon>
        <taxon>Dothideomycetidae</taxon>
        <taxon>Mycosphaerellales</taxon>
        <taxon>Teratosphaeriaceae</taxon>
        <taxon>Elasticomyces</taxon>
    </lineage>
</organism>
<dbReference type="PANTHER" id="PTHR38167">
    <property type="entry name" value="C2H2-TYPE DOMAIN-CONTAINING PROTEIN"/>
    <property type="match status" value="1"/>
</dbReference>
<evidence type="ECO:0000313" key="3">
    <source>
        <dbReference type="Proteomes" id="UP001310594"/>
    </source>
</evidence>
<proteinExistence type="predicted"/>